<evidence type="ECO:0000259" key="4">
    <source>
        <dbReference type="PROSITE" id="PS50234"/>
    </source>
</evidence>
<dbReference type="Gene3D" id="3.30.450.20">
    <property type="entry name" value="PAS domain"/>
    <property type="match status" value="1"/>
</dbReference>
<dbReference type="InterPro" id="IPR029151">
    <property type="entry name" value="Sensor-like_sf"/>
</dbReference>
<accession>A0A914V205</accession>
<dbReference type="InterPro" id="IPR002035">
    <property type="entry name" value="VWF_A"/>
</dbReference>
<feature type="domain" description="VWFA" evidence="4">
    <location>
        <begin position="250"/>
        <end position="473"/>
    </location>
</feature>
<feature type="transmembrane region" description="Helical" evidence="2">
    <location>
        <begin position="1154"/>
        <end position="1175"/>
    </location>
</feature>
<dbReference type="Proteomes" id="UP000887566">
    <property type="component" value="Unplaced"/>
</dbReference>
<feature type="compositionally biased region" description="Polar residues" evidence="1">
    <location>
        <begin position="1331"/>
        <end position="1349"/>
    </location>
</feature>
<keyword evidence="2" id="KW-0472">Membrane</keyword>
<keyword evidence="3" id="KW-0732">Signal</keyword>
<dbReference type="GO" id="GO:0005245">
    <property type="term" value="F:voltage-gated calcium channel activity"/>
    <property type="evidence" value="ECO:0007669"/>
    <property type="project" value="TreeGrafter"/>
</dbReference>
<name>A0A914V205_9BILA</name>
<evidence type="ECO:0000313" key="5">
    <source>
        <dbReference type="Proteomes" id="UP000887566"/>
    </source>
</evidence>
<feature type="chain" id="PRO_5037679070" evidence="3">
    <location>
        <begin position="25"/>
        <end position="1361"/>
    </location>
</feature>
<evidence type="ECO:0000313" key="6">
    <source>
        <dbReference type="WBParaSite" id="PSAMB.scaffold1457size31242.g13214.t1"/>
    </source>
</evidence>
<evidence type="ECO:0000256" key="3">
    <source>
        <dbReference type="SAM" id="SignalP"/>
    </source>
</evidence>
<feature type="region of interest" description="Disordered" evidence="1">
    <location>
        <begin position="1310"/>
        <end position="1349"/>
    </location>
</feature>
<evidence type="ECO:0000256" key="1">
    <source>
        <dbReference type="SAM" id="MobiDB-lite"/>
    </source>
</evidence>
<feature type="region of interest" description="Disordered" evidence="1">
    <location>
        <begin position="1237"/>
        <end position="1290"/>
    </location>
</feature>
<organism evidence="5 6">
    <name type="scientific">Plectus sambesii</name>
    <dbReference type="NCBI Taxonomy" id="2011161"/>
    <lineage>
        <taxon>Eukaryota</taxon>
        <taxon>Metazoa</taxon>
        <taxon>Ecdysozoa</taxon>
        <taxon>Nematoda</taxon>
        <taxon>Chromadorea</taxon>
        <taxon>Plectida</taxon>
        <taxon>Plectina</taxon>
        <taxon>Plectoidea</taxon>
        <taxon>Plectidae</taxon>
        <taxon>Plectus</taxon>
    </lineage>
</organism>
<dbReference type="GO" id="GO:0005891">
    <property type="term" value="C:voltage-gated calcium channel complex"/>
    <property type="evidence" value="ECO:0007669"/>
    <property type="project" value="TreeGrafter"/>
</dbReference>
<sequence length="1361" mass="150857">MPSLLLSLLLIFISFLGQLQCVAGSADELPSRANLFGKVGVIRQDLKTLGAHMNAESVSTALRKVSYDELAVPIMQGIVDGLPFNKFVINKTAIVSEMAAKLNETFDMYGKTLRTARDAVQLYYAKHPMDMQVFRPFKECCRLRNDELRYEAQFGSRVNLSYACDIVSLSEQPQFLFYPGKNLTTMYQHNAAGLAALRWQYFISAAGSHMEYPAHSFDPLGPLTGATCVQRERLRHRAPYLSSALPYPKRVVILLDYGSGLPNSQLLKIQAVGKTLLESFSSRDRVTVLAVSSKVTGPCGSEVPDLLDPTTDAKDALFTFIDSLNRTEEFSNHSMGLEEAYKVLIHAENSLSGRPSSETAHNFIMYVSRGLLTSLTEAGAVLSTLANLNVNTYISVQINTFAIVDSDKTPLLWAEQFLRDVAEQSFDKYRNSLSEQLRTKLKDTKMNPPKGKMIVVDDNEGRSVTLTKVFEALKTPEAALEPSYRTLTSWSAPLNELSDPVVSATMPVWHKDDFVGVIGHDLNLNVIADALKYADLPDNSRARLMLTDLEGRVLVDSRLRDGFMRPASVADLEGWSKSDRWKASFTSEGIFEGSFELSVPLDTNTSRRVSYTWQKLETAPFVVLLASEMRPRMASLERRNTQTLSLRKVVYHRLDLELNNNIHAHCTLMDQLSTIERGSVYLGPSCFTSPHAHMSSDKNTRSKQSTRASGYWVYLGDGAGLIRNTGIRPGVREDVGALAAIVDEWQRRFASSPYQKHILRRFVATNRGVMVTFPATVYTDDFDPTERHWYKRALQYPGRIVLTGPYLDSSAGEIVTISHTLYEGEGAAMHHPDDQVFAVMGMDVSIDFVFKILYDTLSVCRQFGRRCMLFEDTGYLVARGDPLLNQGNRSATADTNASPLYAEREPIEGGHLTHREPSLAIHLLQNGMFMRKTTCKQFTSQKLQRLYQFNTSYTDAIRMTGENPAGCTRSEVTPMPRTNAFLAVLDHTCDLQSSVQSAFCPCSVSDRRCLLCSRIDPLECECPCECPFKSSGGVGCSTDETAQSPVCDAPEPPYVTPSSARDVNLFAKLASQEGAGSEKHLAQCVPIRCEQHTTIDKCLGVLGCQWCLRAEDGRRLLTDSYCSPIDQCFGGVRGRSIQGYRYDDEVLSAISTPVGPVAGAIMGVFVLLVIAVYCYRHQVTRLVESRVSAGSGSRLYPTADDDDDDEYRFDHEGSKVDSDEMDRAAIGVMQLASFERNSIPRAQYRPGPRTESSDHGYSTMTDRMAGDESERGTTIDMGAAPLCKPRPGRTYRLNEKSDCGVKLLVDEETESAIDSNNDDSNNDDDNSASSLPTAQTTLNDSSFSESRVVTTTADVHAVEAM</sequence>
<feature type="region of interest" description="Disordered" evidence="1">
    <location>
        <begin position="1191"/>
        <end position="1214"/>
    </location>
</feature>
<dbReference type="InterPro" id="IPR051173">
    <property type="entry name" value="Ca_channel_alpha-2/delta"/>
</dbReference>
<keyword evidence="5" id="KW-1185">Reference proteome</keyword>
<dbReference type="PANTHER" id="PTHR10166:SF66">
    <property type="entry name" value="VWFA AND CACHE DOMAIN-CONTAINING PROTEIN CG16868"/>
    <property type="match status" value="1"/>
</dbReference>
<dbReference type="Gene3D" id="3.40.50.410">
    <property type="entry name" value="von Willebrand factor, type A domain"/>
    <property type="match status" value="1"/>
</dbReference>
<reference evidence="6" key="1">
    <citation type="submission" date="2022-11" db="UniProtKB">
        <authorList>
            <consortium name="WormBaseParasite"/>
        </authorList>
    </citation>
    <scope>IDENTIFICATION</scope>
</reference>
<feature type="compositionally biased region" description="Basic and acidic residues" evidence="1">
    <location>
        <begin position="1264"/>
        <end position="1273"/>
    </location>
</feature>
<keyword evidence="2" id="KW-1133">Transmembrane helix</keyword>
<evidence type="ECO:0000256" key="2">
    <source>
        <dbReference type="SAM" id="Phobius"/>
    </source>
</evidence>
<proteinExistence type="predicted"/>
<feature type="signal peptide" evidence="3">
    <location>
        <begin position="1"/>
        <end position="24"/>
    </location>
</feature>
<dbReference type="WBParaSite" id="PSAMB.scaffold1457size31242.g13214.t1">
    <property type="protein sequence ID" value="PSAMB.scaffold1457size31242.g13214.t1"/>
    <property type="gene ID" value="PSAMB.scaffold1457size31242.g13214"/>
</dbReference>
<dbReference type="PROSITE" id="PS50234">
    <property type="entry name" value="VWFA"/>
    <property type="match status" value="1"/>
</dbReference>
<protein>
    <submittedName>
        <fullName evidence="6">VWFA domain-containing protein</fullName>
    </submittedName>
</protein>
<feature type="compositionally biased region" description="Acidic residues" evidence="1">
    <location>
        <begin position="1310"/>
        <end position="1326"/>
    </location>
</feature>
<dbReference type="PANTHER" id="PTHR10166">
    <property type="entry name" value="VOLTAGE-DEPENDENT CALCIUM CHANNEL SUBUNIT ALPHA-2/DELTA-RELATED"/>
    <property type="match status" value="1"/>
</dbReference>
<dbReference type="InterPro" id="IPR036465">
    <property type="entry name" value="vWFA_dom_sf"/>
</dbReference>
<keyword evidence="2" id="KW-0812">Transmembrane</keyword>
<dbReference type="SUPFAM" id="SSF103190">
    <property type="entry name" value="Sensory domain-like"/>
    <property type="match status" value="1"/>
</dbReference>